<dbReference type="RefSeq" id="XP_026875076.2">
    <property type="nucleotide sequence ID" value="XM_027019275.2"/>
</dbReference>
<feature type="compositionally biased region" description="Basic and acidic residues" evidence="1">
    <location>
        <begin position="114"/>
        <end position="130"/>
    </location>
</feature>
<dbReference type="AlphaFoldDB" id="A0A4W4HLN9"/>
<feature type="region of interest" description="Disordered" evidence="1">
    <location>
        <begin position="20"/>
        <end position="58"/>
    </location>
</feature>
<dbReference type="PANTHER" id="PTHR31195">
    <property type="entry name" value="GEO02494P1"/>
    <property type="match status" value="1"/>
</dbReference>
<dbReference type="Pfam" id="PF15377">
    <property type="entry name" value="DUF4604"/>
    <property type="match status" value="1"/>
</dbReference>
<feature type="domain" description="DUF4604" evidence="2">
    <location>
        <begin position="6"/>
        <end position="144"/>
    </location>
</feature>
<name>A0A4W4HLN9_ELEEL</name>
<reference evidence="3" key="4">
    <citation type="submission" date="2025-08" db="UniProtKB">
        <authorList>
            <consortium name="Ensembl"/>
        </authorList>
    </citation>
    <scope>IDENTIFICATION</scope>
</reference>
<dbReference type="PANTHER" id="PTHR31195:SF2">
    <property type="entry name" value="GEO02494P1"/>
    <property type="match status" value="1"/>
</dbReference>
<reference evidence="3" key="3">
    <citation type="submission" date="2020-05" db="EMBL/GenBank/DDBJ databases">
        <title>Electrophorus electricus (electric eel) genome, fEleEle1, primary haplotype.</title>
        <authorList>
            <person name="Myers G."/>
            <person name="Meyer A."/>
            <person name="Fedrigo O."/>
            <person name="Formenti G."/>
            <person name="Rhie A."/>
            <person name="Tracey A."/>
            <person name="Sims Y."/>
            <person name="Jarvis E.D."/>
        </authorList>
    </citation>
    <scope>NUCLEOTIDE SEQUENCE [LARGE SCALE GENOMIC DNA]</scope>
</reference>
<dbReference type="OMA" id="KRQVGYR"/>
<evidence type="ECO:0000259" key="2">
    <source>
        <dbReference type="Pfam" id="PF15377"/>
    </source>
</evidence>
<dbReference type="Proteomes" id="UP000314983">
    <property type="component" value="Chromosome 10"/>
</dbReference>
<accession>A0A4W4HLN9</accession>
<dbReference type="InterPro" id="IPR027911">
    <property type="entry name" value="DUF4604"/>
</dbReference>
<dbReference type="CTD" id="57456"/>
<feature type="region of interest" description="Disordered" evidence="1">
    <location>
        <begin position="104"/>
        <end position="151"/>
    </location>
</feature>
<evidence type="ECO:0000256" key="1">
    <source>
        <dbReference type="SAM" id="MobiDB-lite"/>
    </source>
</evidence>
<dbReference type="InterPro" id="IPR040219">
    <property type="entry name" value="KIAA1143-like"/>
</dbReference>
<dbReference type="Ensembl" id="ENSEEET00000053026.2">
    <property type="protein sequence ID" value="ENSEEEP00000052460.2"/>
    <property type="gene ID" value="ENSEEEG00000024572.2"/>
</dbReference>
<dbReference type="GeneTree" id="ENSGT00390000001296"/>
<dbReference type="KEGG" id="eee:113583130"/>
<protein>
    <recommendedName>
        <fullName evidence="2">DUF4604 domain-containing protein</fullName>
    </recommendedName>
</protein>
<proteinExistence type="predicted"/>
<reference evidence="4" key="1">
    <citation type="journal article" date="2014" name="Science">
        <title>Nonhuman genetics. Genomic basis for the convergent evolution of electric organs.</title>
        <authorList>
            <person name="Gallant J.R."/>
            <person name="Traeger L.L."/>
            <person name="Volkening J.D."/>
            <person name="Moffett H."/>
            <person name="Chen P.H."/>
            <person name="Novina C.D."/>
            <person name="Phillips G.N.Jr."/>
            <person name="Anand R."/>
            <person name="Wells G.B."/>
            <person name="Pinch M."/>
            <person name="Guth R."/>
            <person name="Unguez G.A."/>
            <person name="Albert J.S."/>
            <person name="Zakon H.H."/>
            <person name="Samanta M.P."/>
            <person name="Sussman M.R."/>
        </authorList>
    </citation>
    <scope>NUCLEOTIDE SEQUENCE [LARGE SCALE GENOMIC DNA]</scope>
</reference>
<evidence type="ECO:0000313" key="4">
    <source>
        <dbReference type="Proteomes" id="UP000314983"/>
    </source>
</evidence>
<evidence type="ECO:0000313" key="3">
    <source>
        <dbReference type="Ensembl" id="ENSEEEP00000052460.2"/>
    </source>
</evidence>
<reference evidence="3" key="5">
    <citation type="submission" date="2025-09" db="UniProtKB">
        <authorList>
            <consortium name="Ensembl"/>
        </authorList>
    </citation>
    <scope>IDENTIFICATION</scope>
</reference>
<reference evidence="4" key="2">
    <citation type="journal article" date="2017" name="Sci. Adv.">
        <title>A tail of two voltages: Proteomic comparison of the three electric organs of the electric eel.</title>
        <authorList>
            <person name="Traeger L.L."/>
            <person name="Sabat G."/>
            <person name="Barrett-Wilt G.A."/>
            <person name="Wells G.B."/>
            <person name="Sussman M.R."/>
        </authorList>
    </citation>
    <scope>NUCLEOTIDE SEQUENCE [LARGE SCALE GENOMIC DNA]</scope>
</reference>
<gene>
    <name evidence="3" type="primary">kiaa1143</name>
</gene>
<dbReference type="GeneID" id="113583130"/>
<organism evidence="3 4">
    <name type="scientific">Electrophorus electricus</name>
    <name type="common">Electric eel</name>
    <name type="synonym">Gymnotus electricus</name>
    <dbReference type="NCBI Taxonomy" id="8005"/>
    <lineage>
        <taxon>Eukaryota</taxon>
        <taxon>Metazoa</taxon>
        <taxon>Chordata</taxon>
        <taxon>Craniata</taxon>
        <taxon>Vertebrata</taxon>
        <taxon>Euteleostomi</taxon>
        <taxon>Actinopterygii</taxon>
        <taxon>Neopterygii</taxon>
        <taxon>Teleostei</taxon>
        <taxon>Ostariophysi</taxon>
        <taxon>Gymnotiformes</taxon>
        <taxon>Gymnotoidei</taxon>
        <taxon>Gymnotidae</taxon>
        <taxon>Electrophorus</taxon>
    </lineage>
</organism>
<feature type="region of interest" description="Disordered" evidence="1">
    <location>
        <begin position="80"/>
        <end position="99"/>
    </location>
</feature>
<keyword evidence="4" id="KW-1185">Reference proteome</keyword>
<sequence length="151" mass="16918">MNKKGNVSWVKPAEPSFLRKFKNDVGYKEGPTVETKREQMPERDDDSGDSDREDERPQVVVLKEGDLSAEEVMQIKKEINVGKKDEQPQADGKIIFKKPIKRSSDKFGGITASSDKRKKSEITEKKKEGSGVKVKNKSLLSFGGGDDDEDE</sequence>